<dbReference type="InterPro" id="IPR044922">
    <property type="entry name" value="DUF2063_N_sf"/>
</dbReference>
<dbReference type="OrthoDB" id="4146344at2"/>
<dbReference type="AlphaFoldDB" id="A0A4V6PX61"/>
<evidence type="ECO:0000313" key="2">
    <source>
        <dbReference type="EMBL" id="TDQ66508.1"/>
    </source>
</evidence>
<gene>
    <name evidence="2" type="ORF">ATL17_0505</name>
</gene>
<keyword evidence="3" id="KW-1185">Reference proteome</keyword>
<proteinExistence type="predicted"/>
<comment type="caution">
    <text evidence="2">The sequence shown here is derived from an EMBL/GenBank/DDBJ whole genome shotgun (WGS) entry which is preliminary data.</text>
</comment>
<feature type="domain" description="Putative DNA-binding" evidence="1">
    <location>
        <begin position="10"/>
        <end position="100"/>
    </location>
</feature>
<dbReference type="InterPro" id="IPR018640">
    <property type="entry name" value="DUF2063"/>
</dbReference>
<protein>
    <recommendedName>
        <fullName evidence="1">Putative DNA-binding domain-containing protein</fullName>
    </recommendedName>
</protein>
<accession>A0A4V6PX61</accession>
<sequence>MRSPNFRNDQTSFARALFHPDEESPANLVDPSGAHAPKRFGVYRNNVVVSLIDNLASTFPACHSLVGEEFFRALAREYALNFPPSSPLMIYYGDEFSQFLNQFKPAQQVPFLADIADIEYKRVKSYHAADGQRFNPASIADAPQDTLDSAKLKLHPSFYWSLSRFPAYQIYARAQAGKTLEGISFDEAEITLICRPEWDVQTQSISPNNKTALTALAAGFSLSTSVEIAQKSDPEFDLQALLTQLLAIGAIERFKFKSGATK</sequence>
<dbReference type="Gene3D" id="1.10.150.690">
    <property type="entry name" value="DUF2063"/>
    <property type="match status" value="1"/>
</dbReference>
<organism evidence="2 3">
    <name type="scientific">Maritalea mobilis</name>
    <dbReference type="NCBI Taxonomy" id="483324"/>
    <lineage>
        <taxon>Bacteria</taxon>
        <taxon>Pseudomonadati</taxon>
        <taxon>Pseudomonadota</taxon>
        <taxon>Alphaproteobacteria</taxon>
        <taxon>Hyphomicrobiales</taxon>
        <taxon>Devosiaceae</taxon>
        <taxon>Maritalea</taxon>
    </lineage>
</organism>
<evidence type="ECO:0000313" key="3">
    <source>
        <dbReference type="Proteomes" id="UP000295391"/>
    </source>
</evidence>
<reference evidence="2 3" key="1">
    <citation type="submission" date="2019-03" db="EMBL/GenBank/DDBJ databases">
        <title>Genomic Encyclopedia of Type Strains, Phase III (KMG-III): the genomes of soil and plant-associated and newly described type strains.</title>
        <authorList>
            <person name="Whitman W."/>
        </authorList>
    </citation>
    <scope>NUCLEOTIDE SEQUENCE [LARGE SCALE GENOMIC DNA]</scope>
    <source>
        <strain evidence="2 3">CGMCC 1.7002</strain>
    </source>
</reference>
<dbReference type="Proteomes" id="UP000295391">
    <property type="component" value="Unassembled WGS sequence"/>
</dbReference>
<dbReference type="EMBL" id="SNYR01000001">
    <property type="protein sequence ID" value="TDQ66508.1"/>
    <property type="molecule type" value="Genomic_DNA"/>
</dbReference>
<evidence type="ECO:0000259" key="1">
    <source>
        <dbReference type="Pfam" id="PF09836"/>
    </source>
</evidence>
<dbReference type="Pfam" id="PF09836">
    <property type="entry name" value="DUF2063"/>
    <property type="match status" value="1"/>
</dbReference>
<name>A0A4V6PX61_9HYPH</name>